<feature type="compositionally biased region" description="Polar residues" evidence="1">
    <location>
        <begin position="12"/>
        <end position="22"/>
    </location>
</feature>
<feature type="compositionally biased region" description="Basic and acidic residues" evidence="1">
    <location>
        <begin position="1"/>
        <end position="10"/>
    </location>
</feature>
<accession>A0A1G4KAS0</accession>
<evidence type="ECO:0000313" key="3">
    <source>
        <dbReference type="Proteomes" id="UP000191024"/>
    </source>
</evidence>
<dbReference type="Proteomes" id="UP000191024">
    <property type="component" value="Chromosome G"/>
</dbReference>
<name>A0A1G4KAS0_9SACH</name>
<protein>
    <submittedName>
        <fullName evidence="2">LAMI_0G10660g1_1</fullName>
    </submittedName>
</protein>
<sequence>MENNGGHDDLNFDTNTNNGELISENLTGGNMMQVIPQESRQNLIDGLLTQLHEVIPTSQDDDNDDRENSNGTSLYEILDCAPRARKRLADLTSAITGDTELLLKFQDSALHHKLSDTVDEWAREESLESKDSKEIAKLTPGLPSDIASVVFSWSSANKAINEEANKNKSPSHTERLQRPINDTLYELALPGLRRIRRRYENKAKPEKPLGSRAGERDESQLPATNVFKVDPLGRFEAKPVRRQGTKKVREKKKGLVCSGSGIKRGQNSKRHIKNSKTVRQMLKTMKFSL</sequence>
<dbReference type="EMBL" id="LT598469">
    <property type="protein sequence ID" value="SCV01311.1"/>
    <property type="molecule type" value="Genomic_DNA"/>
</dbReference>
<keyword evidence="3" id="KW-1185">Reference proteome</keyword>
<evidence type="ECO:0000256" key="1">
    <source>
        <dbReference type="SAM" id="MobiDB-lite"/>
    </source>
</evidence>
<feature type="region of interest" description="Disordered" evidence="1">
    <location>
        <begin position="240"/>
        <end position="270"/>
    </location>
</feature>
<reference evidence="2 3" key="1">
    <citation type="submission" date="2016-03" db="EMBL/GenBank/DDBJ databases">
        <authorList>
            <person name="Devillers H."/>
        </authorList>
    </citation>
    <scope>NUCLEOTIDE SEQUENCE [LARGE SCALE GENOMIC DNA]</scope>
    <source>
        <strain evidence="2">CBS 11717</strain>
    </source>
</reference>
<organism evidence="2 3">
    <name type="scientific">Lachancea mirantina</name>
    <dbReference type="NCBI Taxonomy" id="1230905"/>
    <lineage>
        <taxon>Eukaryota</taxon>
        <taxon>Fungi</taxon>
        <taxon>Dikarya</taxon>
        <taxon>Ascomycota</taxon>
        <taxon>Saccharomycotina</taxon>
        <taxon>Saccharomycetes</taxon>
        <taxon>Saccharomycetales</taxon>
        <taxon>Saccharomycetaceae</taxon>
        <taxon>Lachancea</taxon>
    </lineage>
</organism>
<feature type="compositionally biased region" description="Basic and acidic residues" evidence="1">
    <location>
        <begin position="198"/>
        <end position="219"/>
    </location>
</feature>
<feature type="region of interest" description="Disordered" evidence="1">
    <location>
        <begin position="1"/>
        <end position="22"/>
    </location>
</feature>
<feature type="compositionally biased region" description="Basic residues" evidence="1">
    <location>
        <begin position="240"/>
        <end position="254"/>
    </location>
</feature>
<dbReference type="AlphaFoldDB" id="A0A1G4KAS0"/>
<evidence type="ECO:0000313" key="2">
    <source>
        <dbReference type="EMBL" id="SCV01311.1"/>
    </source>
</evidence>
<gene>
    <name evidence="2" type="ORF">LAMI_0G10660G</name>
</gene>
<proteinExistence type="predicted"/>
<feature type="region of interest" description="Disordered" evidence="1">
    <location>
        <begin position="198"/>
        <end position="221"/>
    </location>
</feature>